<gene>
    <name evidence="1" type="ORF">TICRE_22260</name>
</gene>
<dbReference type="Proteomes" id="UP000186112">
    <property type="component" value="Unassembled WGS sequence"/>
</dbReference>
<name>A0A1U7M3Q7_TISCR</name>
<accession>A0A1U7M3Q7</accession>
<comment type="caution">
    <text evidence="1">The sequence shown here is derived from an EMBL/GenBank/DDBJ whole genome shotgun (WGS) entry which is preliminary data.</text>
</comment>
<protein>
    <submittedName>
        <fullName evidence="1">Uncharacterized protein</fullName>
    </submittedName>
</protein>
<sequence length="48" mass="5655">MTLVLVVVVKNTKNVVGSREKNARYLWRKIKIKYNKRYDKRTSGVSLT</sequence>
<reference evidence="1 2" key="1">
    <citation type="submission" date="2016-02" db="EMBL/GenBank/DDBJ databases">
        <title>Genome sequence of Tissierella creatinophila DSM 6911.</title>
        <authorList>
            <person name="Poehlein A."/>
            <person name="Daniel R."/>
        </authorList>
    </citation>
    <scope>NUCLEOTIDE SEQUENCE [LARGE SCALE GENOMIC DNA]</scope>
    <source>
        <strain evidence="1 2">DSM 6911</strain>
    </source>
</reference>
<organism evidence="1 2">
    <name type="scientific">Tissierella creatinophila DSM 6911</name>
    <dbReference type="NCBI Taxonomy" id="1123403"/>
    <lineage>
        <taxon>Bacteria</taxon>
        <taxon>Bacillati</taxon>
        <taxon>Bacillota</taxon>
        <taxon>Tissierellia</taxon>
        <taxon>Tissierellales</taxon>
        <taxon>Tissierellaceae</taxon>
        <taxon>Tissierella</taxon>
    </lineage>
</organism>
<keyword evidence="2" id="KW-1185">Reference proteome</keyword>
<evidence type="ECO:0000313" key="2">
    <source>
        <dbReference type="Proteomes" id="UP000186112"/>
    </source>
</evidence>
<dbReference type="EMBL" id="LTDM01000059">
    <property type="protein sequence ID" value="OLS01849.1"/>
    <property type="molecule type" value="Genomic_DNA"/>
</dbReference>
<evidence type="ECO:0000313" key="1">
    <source>
        <dbReference type="EMBL" id="OLS01849.1"/>
    </source>
</evidence>
<proteinExistence type="predicted"/>
<dbReference type="AlphaFoldDB" id="A0A1U7M3Q7"/>